<organism evidence="3 4">
    <name type="scientific">Stylosanthes scabra</name>
    <dbReference type="NCBI Taxonomy" id="79078"/>
    <lineage>
        <taxon>Eukaryota</taxon>
        <taxon>Viridiplantae</taxon>
        <taxon>Streptophyta</taxon>
        <taxon>Embryophyta</taxon>
        <taxon>Tracheophyta</taxon>
        <taxon>Spermatophyta</taxon>
        <taxon>Magnoliopsida</taxon>
        <taxon>eudicotyledons</taxon>
        <taxon>Gunneridae</taxon>
        <taxon>Pentapetalae</taxon>
        <taxon>rosids</taxon>
        <taxon>fabids</taxon>
        <taxon>Fabales</taxon>
        <taxon>Fabaceae</taxon>
        <taxon>Papilionoideae</taxon>
        <taxon>50 kb inversion clade</taxon>
        <taxon>dalbergioids sensu lato</taxon>
        <taxon>Dalbergieae</taxon>
        <taxon>Pterocarpus clade</taxon>
        <taxon>Stylosanthes</taxon>
    </lineage>
</organism>
<dbReference type="EMBL" id="JASCZI010123769">
    <property type="protein sequence ID" value="MED6165615.1"/>
    <property type="molecule type" value="Genomic_DNA"/>
</dbReference>
<feature type="region of interest" description="Disordered" evidence="1">
    <location>
        <begin position="384"/>
        <end position="409"/>
    </location>
</feature>
<feature type="region of interest" description="Disordered" evidence="1">
    <location>
        <begin position="426"/>
        <end position="446"/>
    </location>
</feature>
<feature type="compositionally biased region" description="Acidic residues" evidence="1">
    <location>
        <begin position="301"/>
        <end position="314"/>
    </location>
</feature>
<gene>
    <name evidence="3" type="ORF">PIB30_101273</name>
</gene>
<accession>A0ABU6UWA5</accession>
<reference evidence="3 4" key="1">
    <citation type="journal article" date="2023" name="Plants (Basel)">
        <title>Bridging the Gap: Combining Genomics and Transcriptomics Approaches to Understand Stylosanthes scabra, an Orphan Legume from the Brazilian Caatinga.</title>
        <authorList>
            <person name="Ferreira-Neto J.R.C."/>
            <person name="da Silva M.D."/>
            <person name="Binneck E."/>
            <person name="de Melo N.F."/>
            <person name="da Silva R.H."/>
            <person name="de Melo A.L.T.M."/>
            <person name="Pandolfi V."/>
            <person name="Bustamante F.O."/>
            <person name="Brasileiro-Vidal A.C."/>
            <person name="Benko-Iseppon A.M."/>
        </authorList>
    </citation>
    <scope>NUCLEOTIDE SEQUENCE [LARGE SCALE GENOMIC DNA]</scope>
    <source>
        <tissue evidence="3">Leaves</tissue>
    </source>
</reference>
<evidence type="ECO:0000313" key="4">
    <source>
        <dbReference type="Proteomes" id="UP001341840"/>
    </source>
</evidence>
<dbReference type="Pfam" id="PF20167">
    <property type="entry name" value="Transposase_32"/>
    <property type="match status" value="1"/>
</dbReference>
<sequence length="503" mass="57538">MAGYNNHRFLSVFNQNRYEEAKNKDIISEKGFELKDGEYPEVHNQITLRGWKRLTSPRKSVKMLMIKEFFANAARAQSELDDHEHHPLKSFVRGVEVDFSPANIKRVMKFKDQTQGAATDYSTRLATNQKLDEVLRELCIPEATWKLGTGQNPQPIQLRRKELQPLARGWLELIIHNIQPSSNRSEVTVARAILIHSILKGEDVRVEELISAKIVNMAQNLSLKGKLGFPSLIYKLCKDAKVPFREYKGTPSVEEESPITAKLMETVRGGAVPLLRRPNQEAEEHNEGPRQEEEGHHEDDNHEEEVEIDQEGDEEMQDVEAVYHSPQPQPNMEHESETPRGMDYEAYYEQQPPQQHHSQSQPPQSPSQTILDLKVLQEQQQQGFKAMTELVADSQNETSSRSQIEDGTKEELQRLKKIIEDQKVALAQKSRASAGSSQLPSTSAQSIEEKLEEIASIVKLFNEDLATFKERHKQLAELSLKQFHKIRKEQTATAQEVKEYNVN</sequence>
<feature type="compositionally biased region" description="Polar residues" evidence="1">
    <location>
        <begin position="393"/>
        <end position="402"/>
    </location>
</feature>
<proteinExistence type="predicted"/>
<protein>
    <recommendedName>
        <fullName evidence="2">Putative plant transposon protein domain-containing protein</fullName>
    </recommendedName>
</protein>
<feature type="compositionally biased region" description="Polar residues" evidence="1">
    <location>
        <begin position="430"/>
        <end position="446"/>
    </location>
</feature>
<dbReference type="Proteomes" id="UP001341840">
    <property type="component" value="Unassembled WGS sequence"/>
</dbReference>
<evidence type="ECO:0000256" key="1">
    <source>
        <dbReference type="SAM" id="MobiDB-lite"/>
    </source>
</evidence>
<comment type="caution">
    <text evidence="3">The sequence shown here is derived from an EMBL/GenBank/DDBJ whole genome shotgun (WGS) entry which is preliminary data.</text>
</comment>
<evidence type="ECO:0000259" key="2">
    <source>
        <dbReference type="Pfam" id="PF20167"/>
    </source>
</evidence>
<dbReference type="InterPro" id="IPR046796">
    <property type="entry name" value="Transposase_32_dom"/>
</dbReference>
<evidence type="ECO:0000313" key="3">
    <source>
        <dbReference type="EMBL" id="MED6165615.1"/>
    </source>
</evidence>
<feature type="compositionally biased region" description="Basic and acidic residues" evidence="1">
    <location>
        <begin position="278"/>
        <end position="300"/>
    </location>
</feature>
<feature type="domain" description="Putative plant transposon protein" evidence="2">
    <location>
        <begin position="49"/>
        <end position="243"/>
    </location>
</feature>
<name>A0ABU6UWA5_9FABA</name>
<keyword evidence="4" id="KW-1185">Reference proteome</keyword>
<feature type="region of interest" description="Disordered" evidence="1">
    <location>
        <begin position="271"/>
        <end position="314"/>
    </location>
</feature>